<name>A0A9P7XI54_9FUNG</name>
<accession>A0A9P7XI54</accession>
<feature type="region of interest" description="Disordered" evidence="1">
    <location>
        <begin position="1087"/>
        <end position="1124"/>
    </location>
</feature>
<feature type="compositionally biased region" description="Polar residues" evidence="1">
    <location>
        <begin position="1091"/>
        <end position="1124"/>
    </location>
</feature>
<keyword evidence="3" id="KW-1185">Reference proteome</keyword>
<feature type="compositionally biased region" description="Low complexity" evidence="1">
    <location>
        <begin position="1667"/>
        <end position="1678"/>
    </location>
</feature>
<feature type="compositionally biased region" description="Polar residues" evidence="1">
    <location>
        <begin position="259"/>
        <end position="274"/>
    </location>
</feature>
<dbReference type="Proteomes" id="UP000707451">
    <property type="component" value="Unassembled WGS sequence"/>
</dbReference>
<feature type="region of interest" description="Disordered" evidence="1">
    <location>
        <begin position="105"/>
        <end position="158"/>
    </location>
</feature>
<evidence type="ECO:0000313" key="3">
    <source>
        <dbReference type="Proteomes" id="UP000707451"/>
    </source>
</evidence>
<feature type="region of interest" description="Disordered" evidence="1">
    <location>
        <begin position="236"/>
        <end position="274"/>
    </location>
</feature>
<feature type="compositionally biased region" description="Acidic residues" evidence="1">
    <location>
        <begin position="198"/>
        <end position="213"/>
    </location>
</feature>
<protein>
    <submittedName>
        <fullName evidence="2">Uncharacterized protein</fullName>
    </submittedName>
</protein>
<evidence type="ECO:0000313" key="2">
    <source>
        <dbReference type="EMBL" id="KAG9061745.1"/>
    </source>
</evidence>
<dbReference type="OrthoDB" id="2433677at2759"/>
<feature type="compositionally biased region" description="Basic and acidic residues" evidence="1">
    <location>
        <begin position="1492"/>
        <end position="1501"/>
    </location>
</feature>
<proteinExistence type="predicted"/>
<feature type="compositionally biased region" description="Acidic residues" evidence="1">
    <location>
        <begin position="1552"/>
        <end position="1593"/>
    </location>
</feature>
<dbReference type="EMBL" id="JAHRHY010000022">
    <property type="protein sequence ID" value="KAG9061745.1"/>
    <property type="molecule type" value="Genomic_DNA"/>
</dbReference>
<feature type="region of interest" description="Disordered" evidence="1">
    <location>
        <begin position="1667"/>
        <end position="1686"/>
    </location>
</feature>
<evidence type="ECO:0000256" key="1">
    <source>
        <dbReference type="SAM" id="MobiDB-lite"/>
    </source>
</evidence>
<reference evidence="2" key="1">
    <citation type="submission" date="2021-06" db="EMBL/GenBank/DDBJ databases">
        <title>Genome Sequence of Mortierella hyaline Strain SCG-10, a Cold-Adapted, Nitrate-Reducing Fungus Isolated from Soil in Minnesota, USA.</title>
        <authorList>
            <person name="Aldossari N."/>
        </authorList>
    </citation>
    <scope>NUCLEOTIDE SEQUENCE</scope>
    <source>
        <strain evidence="2">SCG-10</strain>
    </source>
</reference>
<feature type="region of interest" description="Disordered" evidence="1">
    <location>
        <begin position="1483"/>
        <end position="1604"/>
    </location>
</feature>
<comment type="caution">
    <text evidence="2">The sequence shown here is derived from an EMBL/GenBank/DDBJ whole genome shotgun (WGS) entry which is preliminary data.</text>
</comment>
<sequence length="2564" mass="288782">MTTADLDTDADAHLQAFRAPGEQEHILIPVVQHPITNDLYVLWTDITDCFPGVTRIQFRNIFVPMLRNGRLYRIKPHGIRYHPGIVLDVVYREKLSNLVISRNRNRRNQDVSTETTRQAAGEAPDGDMDGRDESDGDDEDNCEEQKAGRLAGAENQQRQKIEEVGLGNATPKNASQTLVASVSDLWLAENEKGLRTEQEEEEEEDEEDEEDDDGRNLSELSYEELDKLIERVMEMEREEREQRGREEEEEREEVDGVVSPSSQELSSKLATNSRLGSSQTVVMVDNVGQEKLSEIRDMVKHRAQDILKSRVSLTECTLSRFFFFLPILEDTATLTGPKSSAPSQPTPTAITTTGDIELHGNTDFQLYYLCDCGDIPGFEDIWYPHWHTNDGEHTLSPTSDERFTQDELQELIPLVGEYTMVVLEMLKYGVYVEEAPQSAARRVSLAIEYLQSMGVRSCEDIMAELALVTASVGSQAMLDRLEPITPLDWRSKTVVENCIFGIRTRKHPELCLFRASEYDVRRVCQDHLFSMLPRSALEEAQGFSTDPSSSASKYDYQRGVFSSAITSIQRAREFFRLAAQMPSIPVFRVSLEWEISPEDEQEVADAIGGLSAAVVHLTVPTSTGAQKGSVSGYADGFELLIAAAVQNPKVGDFFIFQHPLFASHAHSNFLGRRHYAHSVSKLPSETVAVVSRRLRDSRARLALRARDAGQAARSVHRAASGLDRLSELYVQVPDVASLKFKFAGPGAGLPGREIEDTDTISDDLRTFFMKRHWSDEVSCSSSKVLDTAVLQLGCLTEVNMGLSLEQDRAKVRDLIKLNEGLKSLEMKYRSDEDPSNIFEAFKALLFKHPRIESFKVVKHQVCHPREDSVFLWRNLREPAKMRVEISCYGGDNIHSMFQRYTPSIERLRVAKLLPNDAVVLEKSMRSKKGPLALKYLSIVNVHLAEPSVRDSLQKLVLRQDIEEIVVDGTLDPPSNHTWDENDDIGDDWDIYDDDGAGLRYLQERKAASVEAWADFLCAIRSKVTTLVITDDPENRVLKALESRMDHSLDMPRLRSLSLLSEMEESLFSDRWLESLLRWKQESAKDRALPENGSTLTSTPETAAANSVRSDSVKEITTPTPTDNNRASQAITELYLHGVTISHDEWARLLGYLDFSQMVTFDVLPISNCSSATLLLLTDVYLECGTNLKKFFVRGGQDIDWSTRALIAEKLRSKIVGPETEVDIDGHFKIHIYEATAAAEIWTNSLIVVRSKVTELIVQNDPRNIVLKAESRMKGSLDMPRLRSLRYKRDMSLEMPLISGGCLETLLQSKQEMAMQRVSPERATIIDGGWVWLLSYLDFPQMVEFEVHHDSETSQETLLFLADAFLEFGEALRRFIARSGLTSKDEKTKEVLEEKLWSAKVGGDMELYVLWSDITDCFPRATRIQFKDIYVPKLRDARLYRVRPHGIRFHPGMVLDIIYGKKPVSRKNTSCRSRDANAEIAHKAIGEASDQDVNGRDEHDNTDGSNFGEEEQRTRSKEQQQRREEELVAVESESSLLEDTSWEIGTAAPDIPLADDERDLQTEEGEDEDEDEEEDEGEKVDEDEEVEEVSEEELWPPTRQLSSGFTADLQPVSSLSGVAKDPEAPLDIRVLVKHRVRDIIKDRVSLSHCSMSKYFFFLPILEDATTLPGPTSSSPSQPTHTAITPVGSKGFHGNTRFQLYYLCDCGDIPGFVGTWRPHWHSSDGKQPLSSTSDESFSHDQLVELIPPVGEYMMAVLEMLKYGVYVEEVPQSAARRVSLAIGYLESEGVRSCEKLMDEMSLETASVGSQAILDQMKPTAPLDSGSKTDVENCIFRLRTRKHPRLYPFRASMGDVRRVCQGHLLSMLPRSALEEAQGFSADPSSSASKYDYRRGVFSSRITNMQRAREFFRLAAQMPSIPVFRISLEWVLSVEDEQEIGDAIGGLSAAVVHLTVPTGTGAQKGAVSGCADGFEPLIFAALQNSKVEIFSIFKRPLDAGHDYPEFLERRQYYHSSSKLPSDTLASVSRGSGDNRVSVALRARNARQAIASVRRAARGLHHLSELCLQVMDVADITIDLTESRIEDTDFTSGELLSFFTKRHWSDGLSCLSSKVLDTAVSQLGCLTEVRMGLSLEQDRAKVRDLIKLNEGLKSLEMKYRSDEDPSNIFEAFKALLFKHPRIESFKVVKHQIFYPREDSVFLWRNLREPAKMRVEISCYGGDNIYSMFQRYTKSIERLRVAELRLDEAAVLEKSMRSKKGPLALKRISIVDVHLMEPSVRNILQKIILQRDIEEVVVEGKLKPDTDEYDDDQASDDWDTLGEDGAATLQYIRVQKTAAVEAWMELLCAIRSKVTELDIKNYPRNRVLKALESRLEDSLDMPRLRSLSLSNDMDTSVFSDRWLETLLRSKVVQRELPGNGSTPTSPPTTTVTNSVKIDPAKDIMAPVPTNGNNASQAITELCMHGVKLSDEEWERLLGYLDFSQVVKFEVFQRNPMSSATLLLLTDVFLQSGTSLRKFVARGRQAIDKATRAVVEEKLRSKSIDGGLEVDLNMCFMRNTGSARLVLSCPYE</sequence>
<feature type="compositionally biased region" description="Low complexity" evidence="1">
    <location>
        <begin position="1528"/>
        <end position="1537"/>
    </location>
</feature>
<organism evidence="2 3">
    <name type="scientific">Linnemannia hyalina</name>
    <dbReference type="NCBI Taxonomy" id="64524"/>
    <lineage>
        <taxon>Eukaryota</taxon>
        <taxon>Fungi</taxon>
        <taxon>Fungi incertae sedis</taxon>
        <taxon>Mucoromycota</taxon>
        <taxon>Mortierellomycotina</taxon>
        <taxon>Mortierellomycetes</taxon>
        <taxon>Mortierellales</taxon>
        <taxon>Mortierellaceae</taxon>
        <taxon>Linnemannia</taxon>
    </lineage>
</organism>
<gene>
    <name evidence="2" type="ORF">KI688_006895</name>
</gene>
<feature type="compositionally biased region" description="Basic and acidic residues" evidence="1">
    <location>
        <begin position="236"/>
        <end position="246"/>
    </location>
</feature>
<feature type="compositionally biased region" description="Basic and acidic residues" evidence="1">
    <location>
        <begin position="1509"/>
        <end position="1525"/>
    </location>
</feature>
<feature type="region of interest" description="Disordered" evidence="1">
    <location>
        <begin position="192"/>
        <end position="224"/>
    </location>
</feature>